<name>A0ABN8G992_9BACL</name>
<accession>A0ABN8G992</accession>
<gene>
    <name evidence="2" type="ORF">PAECIP111891_01302</name>
</gene>
<organism evidence="2 3">
    <name type="scientific">Paenibacillus allorhizoplanae</name>
    <dbReference type="NCBI Taxonomy" id="2905648"/>
    <lineage>
        <taxon>Bacteria</taxon>
        <taxon>Bacillati</taxon>
        <taxon>Bacillota</taxon>
        <taxon>Bacilli</taxon>
        <taxon>Bacillales</taxon>
        <taxon>Paenibacillaceae</taxon>
        <taxon>Paenibacillus</taxon>
    </lineage>
</organism>
<feature type="signal peptide" evidence="1">
    <location>
        <begin position="1"/>
        <end position="22"/>
    </location>
</feature>
<evidence type="ECO:0000313" key="3">
    <source>
        <dbReference type="Proteomes" id="UP000838821"/>
    </source>
</evidence>
<feature type="chain" id="PRO_5046335365" description="DUF4179 domain-containing protein" evidence="1">
    <location>
        <begin position="23"/>
        <end position="613"/>
    </location>
</feature>
<keyword evidence="1" id="KW-0732">Signal</keyword>
<keyword evidence="3" id="KW-1185">Reference proteome</keyword>
<dbReference type="Proteomes" id="UP000838821">
    <property type="component" value="Unassembled WGS sequence"/>
</dbReference>
<dbReference type="RefSeq" id="WP_236285792.1">
    <property type="nucleotide sequence ID" value="NZ_CAKMMW010000003.1"/>
</dbReference>
<dbReference type="EMBL" id="CAKMMW010000003">
    <property type="protein sequence ID" value="CAH1199538.1"/>
    <property type="molecule type" value="Genomic_DNA"/>
</dbReference>
<evidence type="ECO:0000313" key="2">
    <source>
        <dbReference type="EMBL" id="CAH1199538.1"/>
    </source>
</evidence>
<evidence type="ECO:0000256" key="1">
    <source>
        <dbReference type="SAM" id="SignalP"/>
    </source>
</evidence>
<sequence length="613" mass="69731">MKKRFISKKKLIGTLASTVALAAPLVLAPSQFSHAYDEGELPSVSLDKIHTIVLPKNGSKYIDFNALYDATYFDVDIVFEDEQSTERPVSGIFTLENQGYEGYEGNEYDWIYEIKANDVGTATFTVTGERYIEEVGHITITDTFNVIVVENSEDPDDYKFDITNAVDLLKQSNFTQDQVIDVLENISPLSLQISDPFDYNIVNTAPIQAYPSSSYFSVKEGEQIHSGDIQERVSNYFKDKDYYYEEGNEVRIYDSISLVSIESNADFSVSTDSEGDRIYDYSITPLKFGDLNLDVVVTDHKGGFTKGQIPIHIEQQYKSNSVLAKHFNSPELNYPVLYLSNDAEINLTEIFYDAETNLYDYKLVVEYTSGNTVETEIDIPNNAFSWQSLMNLQYGVTKIKQLRAYNSQNTLEEPMVLNVDIERTDKDPFPQSLNLYQSIQDVGVSSYILDYRSSKGFNDPSVTINNSDIQNYAQSRVTAAVYQDHYLKFDAGYGSVDWTTKMKVYAHDSKPERLYLDDFNFNLVSAEQTMDYYSRPAIHITRLYPDYQSSWDMFYGHINEYVSLNTPTYINFGYVSGALTAHYGSGATQGTSEVMKIDPYNGASVFYVPFQKR</sequence>
<comment type="caution">
    <text evidence="2">The sequence shown here is derived from an EMBL/GenBank/DDBJ whole genome shotgun (WGS) entry which is preliminary data.</text>
</comment>
<reference evidence="2" key="1">
    <citation type="submission" date="2022-01" db="EMBL/GenBank/DDBJ databases">
        <authorList>
            <person name="Criscuolo A."/>
        </authorList>
    </citation>
    <scope>NUCLEOTIDE SEQUENCE</scope>
    <source>
        <strain evidence="2">CIP111891</strain>
    </source>
</reference>
<evidence type="ECO:0008006" key="4">
    <source>
        <dbReference type="Google" id="ProtNLM"/>
    </source>
</evidence>
<proteinExistence type="predicted"/>
<protein>
    <recommendedName>
        <fullName evidence="4">DUF4179 domain-containing protein</fullName>
    </recommendedName>
</protein>